<accession>A0A3D9R0Q4</accession>
<keyword evidence="2" id="KW-1185">Reference proteome</keyword>
<dbReference type="AlphaFoldDB" id="A0A3D9R0Q4"/>
<comment type="caution">
    <text evidence="1">The sequence shown here is derived from an EMBL/GenBank/DDBJ whole genome shotgun (WGS) entry which is preliminary data.</text>
</comment>
<dbReference type="RefSeq" id="WP_116192039.1">
    <property type="nucleotide sequence ID" value="NZ_QTTN01000045.1"/>
</dbReference>
<gene>
    <name evidence="1" type="ORF">A8990_14530</name>
</gene>
<evidence type="ECO:0000313" key="1">
    <source>
        <dbReference type="EMBL" id="REE67021.1"/>
    </source>
</evidence>
<dbReference type="EMBL" id="QTTN01000045">
    <property type="protein sequence ID" value="REE67021.1"/>
    <property type="molecule type" value="Genomic_DNA"/>
</dbReference>
<sequence>MKIVIHCYKPFLKKEIYVDALMFYPSSKTFSLMAGGYDIGDSKKWNVEKFLFCNGIHVWFPTVTEVEEFALWLEEMNKEVQESYTKMRD</sequence>
<organism evidence="1 2">
    <name type="scientific">Paenibacillus taihuensis</name>
    <dbReference type="NCBI Taxonomy" id="1156355"/>
    <lineage>
        <taxon>Bacteria</taxon>
        <taxon>Bacillati</taxon>
        <taxon>Bacillota</taxon>
        <taxon>Bacilli</taxon>
        <taxon>Bacillales</taxon>
        <taxon>Paenibacillaceae</taxon>
        <taxon>Paenibacillus</taxon>
    </lineage>
</organism>
<reference evidence="1 2" key="1">
    <citation type="submission" date="2018-08" db="EMBL/GenBank/DDBJ databases">
        <title>Genomic Encyclopedia of Type Strains, Phase III (KMG-III): the genomes of soil and plant-associated and newly described type strains.</title>
        <authorList>
            <person name="Whitman W."/>
        </authorList>
    </citation>
    <scope>NUCLEOTIDE SEQUENCE [LARGE SCALE GENOMIC DNA]</scope>
    <source>
        <strain evidence="1 2">CGMCC 1.10966</strain>
    </source>
</reference>
<evidence type="ECO:0000313" key="2">
    <source>
        <dbReference type="Proteomes" id="UP000256304"/>
    </source>
</evidence>
<protein>
    <submittedName>
        <fullName evidence="1">Uncharacterized protein</fullName>
    </submittedName>
</protein>
<dbReference type="Proteomes" id="UP000256304">
    <property type="component" value="Unassembled WGS sequence"/>
</dbReference>
<name>A0A3D9R0Q4_9BACL</name>
<proteinExistence type="predicted"/>